<dbReference type="Gene3D" id="3.50.50.60">
    <property type="entry name" value="FAD/NAD(P)-binding domain"/>
    <property type="match status" value="2"/>
</dbReference>
<dbReference type="RefSeq" id="WP_204001622.1">
    <property type="nucleotide sequence ID" value="NZ_BOPG01000046.1"/>
</dbReference>
<dbReference type="AlphaFoldDB" id="A0A8J3ZAP3"/>
<dbReference type="PANTHER" id="PTHR10668">
    <property type="entry name" value="PHYTOENE DEHYDROGENASE"/>
    <property type="match status" value="1"/>
</dbReference>
<dbReference type="EMBL" id="BOPG01000046">
    <property type="protein sequence ID" value="GIJ59403.1"/>
    <property type="molecule type" value="Genomic_DNA"/>
</dbReference>
<evidence type="ECO:0000256" key="1">
    <source>
        <dbReference type="ARBA" id="ARBA00037217"/>
    </source>
</evidence>
<proteinExistence type="predicted"/>
<reference evidence="5" key="1">
    <citation type="submission" date="2021-01" db="EMBL/GenBank/DDBJ databases">
        <title>Whole genome shotgun sequence of Virgisporangium aurantiacum NBRC 16421.</title>
        <authorList>
            <person name="Komaki H."/>
            <person name="Tamura T."/>
        </authorList>
    </citation>
    <scope>NUCLEOTIDE SEQUENCE</scope>
    <source>
        <strain evidence="5">NBRC 16421</strain>
    </source>
</reference>
<sequence>MADAVVVGAGHNGLVAANVLADAGWDVVVLEGTAHVGGAVRSAEVAAPGYLSDLCSAFYPLTPLSPAMRPLALEDHGLAWTHAPAVLAHLLADGRAALLSRDLDTTRASLDTFAKGDGDRWAALYREWTAVADALVPALLTPFPPVRAATRLLTRNSVADTIRLARRFVQPTRLFGDRAFGGEGARVLLAGLALHTDLSPDSTASAGFGWLLGMLGQQVGFPVPVGGAQRITDALVSRLEKRGGVIETDAMVTRVVVGNGTALGVRCADGRAVRARKAVLADVPAPTLYRSLVGAGHLPERLLDDLGMFEWDDATMKIDWALSARVPWINPDVAAAGTVHLGADLDGLTRYSTDLTLGRAPREPFLLVGQMTTSDPGRSPAGTESLWAYTHLPHKDLWDEGELAAHAELIEDVLERHAPGFRSLIVGRHVAGPPRLAEKNPSLVGGAINAGTAGVHQQLFLRPVPGLGRADTPVDRLYLAGAGAHPGGGVHGAPGANAARAALARHRFLLGGAYGASMRALNRSIYG</sequence>
<dbReference type="InterPro" id="IPR002937">
    <property type="entry name" value="Amino_oxidase"/>
</dbReference>
<dbReference type="SUPFAM" id="SSF51905">
    <property type="entry name" value="FAD/NAD(P)-binding domain"/>
    <property type="match status" value="1"/>
</dbReference>
<evidence type="ECO:0000259" key="4">
    <source>
        <dbReference type="Pfam" id="PF01593"/>
    </source>
</evidence>
<dbReference type="Proteomes" id="UP000612585">
    <property type="component" value="Unassembled WGS sequence"/>
</dbReference>
<gene>
    <name evidence="5" type="ORF">Vau01_069190</name>
</gene>
<evidence type="ECO:0000256" key="3">
    <source>
        <dbReference type="ARBA" id="ARBA00040298"/>
    </source>
</evidence>
<feature type="domain" description="Amine oxidase" evidence="4">
    <location>
        <begin position="13"/>
        <end position="493"/>
    </location>
</feature>
<keyword evidence="6" id="KW-1185">Reference proteome</keyword>
<dbReference type="InterPro" id="IPR036188">
    <property type="entry name" value="FAD/NAD-bd_sf"/>
</dbReference>
<evidence type="ECO:0000313" key="6">
    <source>
        <dbReference type="Proteomes" id="UP000612585"/>
    </source>
</evidence>
<organism evidence="5 6">
    <name type="scientific">Virgisporangium aurantiacum</name>
    <dbReference type="NCBI Taxonomy" id="175570"/>
    <lineage>
        <taxon>Bacteria</taxon>
        <taxon>Bacillati</taxon>
        <taxon>Actinomycetota</taxon>
        <taxon>Actinomycetes</taxon>
        <taxon>Micromonosporales</taxon>
        <taxon>Micromonosporaceae</taxon>
        <taxon>Virgisporangium</taxon>
    </lineage>
</organism>
<accession>A0A8J3ZAP3</accession>
<protein>
    <recommendedName>
        <fullName evidence="3">Pyridine nucleotide-disulfide oxidoreductase domain-containing protein 2</fullName>
    </recommendedName>
</protein>
<name>A0A8J3ZAP3_9ACTN</name>
<comment type="function">
    <text evidence="1">Probable oxidoreductase that may play a role as regulator of mitochondrial function.</text>
</comment>
<evidence type="ECO:0000313" key="5">
    <source>
        <dbReference type="EMBL" id="GIJ59403.1"/>
    </source>
</evidence>
<evidence type="ECO:0000256" key="2">
    <source>
        <dbReference type="ARBA" id="ARBA00038825"/>
    </source>
</evidence>
<dbReference type="GO" id="GO:0016491">
    <property type="term" value="F:oxidoreductase activity"/>
    <property type="evidence" value="ECO:0007669"/>
    <property type="project" value="InterPro"/>
</dbReference>
<dbReference type="PANTHER" id="PTHR10668:SF105">
    <property type="entry name" value="DEHYDROGENASE-RELATED"/>
    <property type="match status" value="1"/>
</dbReference>
<comment type="subunit">
    <text evidence="2">Interacts with COX5B; this interaction may contribute to localize PYROXD2 to the inner face of the inner mitochondrial membrane.</text>
</comment>
<dbReference type="Pfam" id="PF01593">
    <property type="entry name" value="Amino_oxidase"/>
    <property type="match status" value="1"/>
</dbReference>
<comment type="caution">
    <text evidence="5">The sequence shown here is derived from an EMBL/GenBank/DDBJ whole genome shotgun (WGS) entry which is preliminary data.</text>
</comment>